<dbReference type="SUPFAM" id="SSF46626">
    <property type="entry name" value="Cytochrome c"/>
    <property type="match status" value="1"/>
</dbReference>
<dbReference type="Gene3D" id="1.10.760.10">
    <property type="entry name" value="Cytochrome c-like domain"/>
    <property type="match status" value="1"/>
</dbReference>
<dbReference type="PATRIC" id="fig|243090.15.peg.5735"/>
<dbReference type="eggNOG" id="COG2010">
    <property type="taxonomic scope" value="Bacteria"/>
</dbReference>
<dbReference type="InterPro" id="IPR013036">
    <property type="entry name" value="DUF1587"/>
</dbReference>
<evidence type="ECO:0000259" key="7">
    <source>
        <dbReference type="Pfam" id="PF07637"/>
    </source>
</evidence>
<dbReference type="Proteomes" id="UP000001025">
    <property type="component" value="Chromosome"/>
</dbReference>
<keyword evidence="9" id="KW-1185">Reference proteome</keyword>
<dbReference type="STRING" id="243090.RB11886"/>
<evidence type="ECO:0000259" key="6">
    <source>
        <dbReference type="Pfam" id="PF07635"/>
    </source>
</evidence>
<evidence type="ECO:0008006" key="10">
    <source>
        <dbReference type="Google" id="ProtNLM"/>
    </source>
</evidence>
<sequence length="933" mass="105457">MATVIALTRRPPGRSSLPPSELPPMFAQPFRANARALFAIFCWACLPGTCLIAEERLNAPAPSLSLEETKRHGASRSKYLEPTTQPNETKTPQADLQTFRDVIAPILEESCVDCHGPDNEEGNIRVDTLDPNLMQGDDVQWWVEVLAVLNNGEMPPPDEVEMDDDDRSTVVEWLSGEIQTASSVRRATGGHSSFRRLTRYETNHALQDLLGLPYEFAKDLPPEAHSDDGFQNSSEMLHMTVKQLDTYRQLARQALDRAIVLEEQPAPMYWSISMKQNSKIDRHQQQSKLDQVAEKHKDDPAKQKQEVDALRETFQDIPRDTHYRDLTNGQKVSASWAYQGARYAMAPEDAPRVMPPTFDHVAVLPGGRNQKLIIELGDQLPDQGIMRVRVRASWLKDDESTGKQTQPPSLQLEFGWRASNEGRADMRVSVADTLVEASPDEPQIYEWDVPLGDIYPRNSVRGTSRMGVTPSPSEYIRFINSSVSKAAIQIDHVEVVAPVNDQWPPESHQQIFIASEHRDDEPRYAKEVLAAFMHRAWRRPPTEAELERKLKLFDAIRGQCDSMEEAISEVLASVLSSPNFLYVVRSAETNDAETSIDRLSPNELATRLALFLWCSVPDSELLELASENQLSSAEHLKTQVRRILADPKAERFSKHFVHQWLDLQLLDFLNVNETKPKLSPLLKEAMQREPIAFFHELLHEDESVLQFIHADFAMVNERLARHYQIPNVYGNHFRRVRLNSDPRRGGLLTQAGLLAMNSDGTDSHPLKRGVWLLESILNDPPPPPPPAVPEIDLADPEIAKMTLIERMANHRNHPACMSCHSKIDPWGIAFENYDAVGRWRDSINGKPVVASATLFNQQELAGVEGLKRYLLEHRQDQFVRGMVHKLATYALGRPLTFSDHSSIDEITAEVRQRGDGLATMIEQLVTSDLFQSK</sequence>
<accession>Q7UJH8</accession>
<feature type="domain" description="DUF1588" evidence="4">
    <location>
        <begin position="744"/>
        <end position="841"/>
    </location>
</feature>
<feature type="region of interest" description="Disordered" evidence="1">
    <location>
        <begin position="66"/>
        <end position="96"/>
    </location>
</feature>
<dbReference type="GO" id="GO:0009055">
    <property type="term" value="F:electron transfer activity"/>
    <property type="evidence" value="ECO:0007669"/>
    <property type="project" value="InterPro"/>
</dbReference>
<dbReference type="InterPro" id="IPR011478">
    <property type="entry name" value="DUF1585"/>
</dbReference>
<dbReference type="AlphaFoldDB" id="Q7UJH8"/>
<dbReference type="InterPro" id="IPR013042">
    <property type="entry name" value="DUF1592"/>
</dbReference>
<dbReference type="HOGENOM" id="CLU_007458_0_0_0"/>
<dbReference type="KEGG" id="rba:RB11886"/>
<gene>
    <name evidence="8" type="ordered locus">RB11886</name>
</gene>
<dbReference type="EMBL" id="BX294154">
    <property type="protein sequence ID" value="CAD77280.1"/>
    <property type="molecule type" value="Genomic_DNA"/>
</dbReference>
<dbReference type="InterPro" id="IPR013043">
    <property type="entry name" value="DUF1595"/>
</dbReference>
<evidence type="ECO:0000259" key="3">
    <source>
        <dbReference type="Pfam" id="PF07626"/>
    </source>
</evidence>
<dbReference type="Pfam" id="PF07631">
    <property type="entry name" value="PSD4"/>
    <property type="match status" value="1"/>
</dbReference>
<feature type="compositionally biased region" description="Basic and acidic residues" evidence="1">
    <location>
        <begin position="291"/>
        <end position="304"/>
    </location>
</feature>
<evidence type="ECO:0000313" key="9">
    <source>
        <dbReference type="Proteomes" id="UP000001025"/>
    </source>
</evidence>
<feature type="domain" description="DUF1595" evidence="7">
    <location>
        <begin position="524"/>
        <end position="584"/>
    </location>
</feature>
<feature type="domain" description="DUF1587" evidence="3">
    <location>
        <begin position="195"/>
        <end position="259"/>
    </location>
</feature>
<feature type="domain" description="Cytochrome C Planctomycete-type" evidence="6">
    <location>
        <begin position="111"/>
        <end position="158"/>
    </location>
</feature>
<evidence type="ECO:0000313" key="8">
    <source>
        <dbReference type="EMBL" id="CAD77280.1"/>
    </source>
</evidence>
<dbReference type="InParanoid" id="Q7UJH8"/>
<dbReference type="Pfam" id="PF07624">
    <property type="entry name" value="PSD2"/>
    <property type="match status" value="1"/>
</dbReference>
<dbReference type="GO" id="GO:0020037">
    <property type="term" value="F:heme binding"/>
    <property type="evidence" value="ECO:0007669"/>
    <property type="project" value="InterPro"/>
</dbReference>
<feature type="compositionally biased region" description="Polar residues" evidence="1">
    <location>
        <begin position="82"/>
        <end position="96"/>
    </location>
</feature>
<dbReference type="InterPro" id="IPR011429">
    <property type="entry name" value="Cyt_c_Planctomycete-type"/>
</dbReference>
<organism evidence="8 9">
    <name type="scientific">Rhodopirellula baltica (strain DSM 10527 / NCIMB 13988 / SH1)</name>
    <dbReference type="NCBI Taxonomy" id="243090"/>
    <lineage>
        <taxon>Bacteria</taxon>
        <taxon>Pseudomonadati</taxon>
        <taxon>Planctomycetota</taxon>
        <taxon>Planctomycetia</taxon>
        <taxon>Pirellulales</taxon>
        <taxon>Pirellulaceae</taxon>
        <taxon>Rhodopirellula</taxon>
    </lineage>
</organism>
<feature type="region of interest" description="Disordered" evidence="1">
    <location>
        <begin position="1"/>
        <end position="21"/>
    </location>
</feature>
<evidence type="ECO:0000256" key="1">
    <source>
        <dbReference type="SAM" id="MobiDB-lite"/>
    </source>
</evidence>
<feature type="region of interest" description="Disordered" evidence="1">
    <location>
        <begin position="277"/>
        <end position="304"/>
    </location>
</feature>
<feature type="domain" description="DUF1592" evidence="5">
    <location>
        <begin position="599"/>
        <end position="725"/>
    </location>
</feature>
<dbReference type="Pfam" id="PF07626">
    <property type="entry name" value="PSD3"/>
    <property type="match status" value="1"/>
</dbReference>
<dbReference type="Pfam" id="PF07637">
    <property type="entry name" value="PSD5"/>
    <property type="match status" value="1"/>
</dbReference>
<name>Q7UJH8_RHOBA</name>
<evidence type="ECO:0000259" key="2">
    <source>
        <dbReference type="Pfam" id="PF07624"/>
    </source>
</evidence>
<dbReference type="EnsemblBacteria" id="CAD77280">
    <property type="protein sequence ID" value="CAD77280"/>
    <property type="gene ID" value="RB11886"/>
</dbReference>
<feature type="compositionally biased region" description="Low complexity" evidence="1">
    <location>
        <begin position="7"/>
        <end position="19"/>
    </location>
</feature>
<reference evidence="8 9" key="1">
    <citation type="journal article" date="2003" name="Proc. Natl. Acad. Sci. U.S.A.">
        <title>Complete genome sequence of the marine planctomycete Pirellula sp. strain 1.</title>
        <authorList>
            <person name="Gloeckner F.O."/>
            <person name="Kube M."/>
            <person name="Bauer M."/>
            <person name="Teeling H."/>
            <person name="Lombardot T."/>
            <person name="Ludwig W."/>
            <person name="Gade D."/>
            <person name="Beck A."/>
            <person name="Borzym K."/>
            <person name="Heitmann K."/>
            <person name="Rabus R."/>
            <person name="Schlesner H."/>
            <person name="Amann R."/>
            <person name="Reinhardt R."/>
        </authorList>
    </citation>
    <scope>NUCLEOTIDE SEQUENCE [LARGE SCALE GENOMIC DNA]</scope>
    <source>
        <strain evidence="9">DSM 10527 / NCIMB 13988 / SH1</strain>
    </source>
</reference>
<dbReference type="InterPro" id="IPR013039">
    <property type="entry name" value="DUF1588"/>
</dbReference>
<evidence type="ECO:0000259" key="5">
    <source>
        <dbReference type="Pfam" id="PF07631"/>
    </source>
</evidence>
<protein>
    <recommendedName>
        <fullName evidence="10">Cytochrome c domain-containing protein</fullName>
    </recommendedName>
</protein>
<dbReference type="Pfam" id="PF07635">
    <property type="entry name" value="PSCyt1"/>
    <property type="match status" value="1"/>
</dbReference>
<dbReference type="OrthoDB" id="175242at2"/>
<evidence type="ECO:0000259" key="4">
    <source>
        <dbReference type="Pfam" id="PF07627"/>
    </source>
</evidence>
<proteinExistence type="predicted"/>
<feature type="domain" description="DUF1585" evidence="2">
    <location>
        <begin position="858"/>
        <end position="930"/>
    </location>
</feature>
<dbReference type="InterPro" id="IPR036909">
    <property type="entry name" value="Cyt_c-like_dom_sf"/>
</dbReference>
<dbReference type="Pfam" id="PF07627">
    <property type="entry name" value="PSCyt3"/>
    <property type="match status" value="1"/>
</dbReference>